<accession>A0ABV7ZXS8</accession>
<dbReference type="EMBL" id="JBHRYR010000002">
    <property type="protein sequence ID" value="MFC3852568.1"/>
    <property type="molecule type" value="Genomic_DNA"/>
</dbReference>
<organism evidence="2 3">
    <name type="scientific">Saccharospirillum mangrovi</name>
    <dbReference type="NCBI Taxonomy" id="2161747"/>
    <lineage>
        <taxon>Bacteria</taxon>
        <taxon>Pseudomonadati</taxon>
        <taxon>Pseudomonadota</taxon>
        <taxon>Gammaproteobacteria</taxon>
        <taxon>Oceanospirillales</taxon>
        <taxon>Saccharospirillaceae</taxon>
        <taxon>Saccharospirillum</taxon>
    </lineage>
</organism>
<dbReference type="RefSeq" id="WP_380694825.1">
    <property type="nucleotide sequence ID" value="NZ_JBHRYR010000002.1"/>
</dbReference>
<protein>
    <submittedName>
        <fullName evidence="2">Uncharacterized protein</fullName>
    </submittedName>
</protein>
<reference evidence="3" key="1">
    <citation type="journal article" date="2019" name="Int. J. Syst. Evol. Microbiol.">
        <title>The Global Catalogue of Microorganisms (GCM) 10K type strain sequencing project: providing services to taxonomists for standard genome sequencing and annotation.</title>
        <authorList>
            <consortium name="The Broad Institute Genomics Platform"/>
            <consortium name="The Broad Institute Genome Sequencing Center for Infectious Disease"/>
            <person name="Wu L."/>
            <person name="Ma J."/>
        </authorList>
    </citation>
    <scope>NUCLEOTIDE SEQUENCE [LARGE SCALE GENOMIC DNA]</scope>
    <source>
        <strain evidence="3">IBRC 10765</strain>
    </source>
</reference>
<comment type="caution">
    <text evidence="2">The sequence shown here is derived from an EMBL/GenBank/DDBJ whole genome shotgun (WGS) entry which is preliminary data.</text>
</comment>
<keyword evidence="3" id="KW-1185">Reference proteome</keyword>
<sequence>MASLRQRVIAWVHQKADAQVENMQLFTTGGMIFAGGMLVILLAERQWSPSVQQELVAAIGVFIAAVGLTRALWGYLGIGLFRILKHLLPDA</sequence>
<evidence type="ECO:0000313" key="2">
    <source>
        <dbReference type="EMBL" id="MFC3852568.1"/>
    </source>
</evidence>
<evidence type="ECO:0000313" key="3">
    <source>
        <dbReference type="Proteomes" id="UP001595617"/>
    </source>
</evidence>
<proteinExistence type="predicted"/>
<keyword evidence="1" id="KW-1133">Transmembrane helix</keyword>
<gene>
    <name evidence="2" type="ORF">ACFOOG_06955</name>
</gene>
<keyword evidence="1" id="KW-0812">Transmembrane</keyword>
<evidence type="ECO:0000256" key="1">
    <source>
        <dbReference type="SAM" id="Phobius"/>
    </source>
</evidence>
<dbReference type="Proteomes" id="UP001595617">
    <property type="component" value="Unassembled WGS sequence"/>
</dbReference>
<feature type="transmembrane region" description="Helical" evidence="1">
    <location>
        <begin position="25"/>
        <end position="43"/>
    </location>
</feature>
<keyword evidence="1" id="KW-0472">Membrane</keyword>
<feature type="transmembrane region" description="Helical" evidence="1">
    <location>
        <begin position="55"/>
        <end position="76"/>
    </location>
</feature>
<name>A0ABV7ZXS8_9GAMM</name>